<feature type="region of interest" description="Disordered" evidence="1">
    <location>
        <begin position="41"/>
        <end position="190"/>
    </location>
</feature>
<reference evidence="3" key="2">
    <citation type="journal article" date="2017" name="Nat. Plants">
        <title>The Aegilops tauschii genome reveals multiple impacts of transposons.</title>
        <authorList>
            <person name="Zhao G."/>
            <person name="Zou C."/>
            <person name="Li K."/>
            <person name="Wang K."/>
            <person name="Li T."/>
            <person name="Gao L."/>
            <person name="Zhang X."/>
            <person name="Wang H."/>
            <person name="Yang Z."/>
            <person name="Liu X."/>
            <person name="Jiang W."/>
            <person name="Mao L."/>
            <person name="Kong X."/>
            <person name="Jiao Y."/>
            <person name="Jia J."/>
        </authorList>
    </citation>
    <scope>NUCLEOTIDE SEQUENCE [LARGE SCALE GENOMIC DNA]</scope>
    <source>
        <strain evidence="3">cv. AL8/78</strain>
    </source>
</reference>
<proteinExistence type="predicted"/>
<evidence type="ECO:0000313" key="2">
    <source>
        <dbReference type="EnsemblPlants" id="AET3Gv21132300.1"/>
    </source>
</evidence>
<sequence>MRVCMCVCSAEGERIPVQACGERDGRRLLLWWAGERGRRVRRRQSDGLRGDRGGRGEAPGAEHIGRLHVPHRLRALGRHEPASLAPARHRDPLRRRGNLAGGLRHDRRQAHHPGRAQGRGLRVPARHDALRAQRRRGARRGDLSVRQPAPRHAEARRGDVRGGAGGTDGRAGLGAADRRRCGGEHQGQVPAKVGHEHVGAPSVTRTLKECKKKLAYVI</sequence>
<evidence type="ECO:0000313" key="3">
    <source>
        <dbReference type="Proteomes" id="UP000015105"/>
    </source>
</evidence>
<keyword evidence="3" id="KW-1185">Reference proteome</keyword>
<protein>
    <submittedName>
        <fullName evidence="2">Uncharacterized protein</fullName>
    </submittedName>
</protein>
<dbReference type="Gramene" id="AET3Gv21132300.1">
    <property type="protein sequence ID" value="AET3Gv21132300.1"/>
    <property type="gene ID" value="AET3Gv21132300"/>
</dbReference>
<dbReference type="AlphaFoldDB" id="A0A453GN61"/>
<dbReference type="Proteomes" id="UP000015105">
    <property type="component" value="Chromosome 3D"/>
</dbReference>
<reference evidence="2" key="3">
    <citation type="journal article" date="2017" name="Nature">
        <title>Genome sequence of the progenitor of the wheat D genome Aegilops tauschii.</title>
        <authorList>
            <person name="Luo M.C."/>
            <person name="Gu Y.Q."/>
            <person name="Puiu D."/>
            <person name="Wang H."/>
            <person name="Twardziok S.O."/>
            <person name="Deal K.R."/>
            <person name="Huo N."/>
            <person name="Zhu T."/>
            <person name="Wang L."/>
            <person name="Wang Y."/>
            <person name="McGuire P.E."/>
            <person name="Liu S."/>
            <person name="Long H."/>
            <person name="Ramasamy R.K."/>
            <person name="Rodriguez J.C."/>
            <person name="Van S.L."/>
            <person name="Yuan L."/>
            <person name="Wang Z."/>
            <person name="Xia Z."/>
            <person name="Xiao L."/>
            <person name="Anderson O.D."/>
            <person name="Ouyang S."/>
            <person name="Liang Y."/>
            <person name="Zimin A.V."/>
            <person name="Pertea G."/>
            <person name="Qi P."/>
            <person name="Bennetzen J.L."/>
            <person name="Dai X."/>
            <person name="Dawson M.W."/>
            <person name="Muller H.G."/>
            <person name="Kugler K."/>
            <person name="Rivarola-Duarte L."/>
            <person name="Spannagl M."/>
            <person name="Mayer K.F.X."/>
            <person name="Lu F.H."/>
            <person name="Bevan M.W."/>
            <person name="Leroy P."/>
            <person name="Li P."/>
            <person name="You F.M."/>
            <person name="Sun Q."/>
            <person name="Liu Z."/>
            <person name="Lyons E."/>
            <person name="Wicker T."/>
            <person name="Salzberg S.L."/>
            <person name="Devos K.M."/>
            <person name="Dvorak J."/>
        </authorList>
    </citation>
    <scope>NUCLEOTIDE SEQUENCE [LARGE SCALE GENOMIC DNA]</scope>
    <source>
        <strain evidence="2">cv. AL8/78</strain>
    </source>
</reference>
<feature type="compositionally biased region" description="Basic and acidic residues" evidence="1">
    <location>
        <begin position="43"/>
        <end position="55"/>
    </location>
</feature>
<dbReference type="EnsemblPlants" id="AET3Gv21132300.1">
    <property type="protein sequence ID" value="AET3Gv21132300.1"/>
    <property type="gene ID" value="AET3Gv21132300"/>
</dbReference>
<organism evidence="2 3">
    <name type="scientific">Aegilops tauschii subsp. strangulata</name>
    <name type="common">Goatgrass</name>
    <dbReference type="NCBI Taxonomy" id="200361"/>
    <lineage>
        <taxon>Eukaryota</taxon>
        <taxon>Viridiplantae</taxon>
        <taxon>Streptophyta</taxon>
        <taxon>Embryophyta</taxon>
        <taxon>Tracheophyta</taxon>
        <taxon>Spermatophyta</taxon>
        <taxon>Magnoliopsida</taxon>
        <taxon>Liliopsida</taxon>
        <taxon>Poales</taxon>
        <taxon>Poaceae</taxon>
        <taxon>BOP clade</taxon>
        <taxon>Pooideae</taxon>
        <taxon>Triticodae</taxon>
        <taxon>Triticeae</taxon>
        <taxon>Triticinae</taxon>
        <taxon>Aegilops</taxon>
    </lineage>
</organism>
<feature type="compositionally biased region" description="Basic residues" evidence="1">
    <location>
        <begin position="105"/>
        <end position="114"/>
    </location>
</feature>
<name>A0A453GN61_AEGTS</name>
<reference evidence="2" key="5">
    <citation type="journal article" date="2021" name="G3 (Bethesda)">
        <title>Aegilops tauschii genome assembly Aet v5.0 features greater sequence contiguity and improved annotation.</title>
        <authorList>
            <person name="Wang L."/>
            <person name="Zhu T."/>
            <person name="Rodriguez J.C."/>
            <person name="Deal K.R."/>
            <person name="Dubcovsky J."/>
            <person name="McGuire P.E."/>
            <person name="Lux T."/>
            <person name="Spannagl M."/>
            <person name="Mayer K.F.X."/>
            <person name="Baldrich P."/>
            <person name="Meyers B.C."/>
            <person name="Huo N."/>
            <person name="Gu Y.Q."/>
            <person name="Zhou H."/>
            <person name="Devos K.M."/>
            <person name="Bennetzen J.L."/>
            <person name="Unver T."/>
            <person name="Budak H."/>
            <person name="Gulick P.J."/>
            <person name="Galiba G."/>
            <person name="Kalapos B."/>
            <person name="Nelson D.R."/>
            <person name="Li P."/>
            <person name="You F.M."/>
            <person name="Luo M.C."/>
            <person name="Dvorak J."/>
        </authorList>
    </citation>
    <scope>NUCLEOTIDE SEQUENCE [LARGE SCALE GENOMIC DNA]</scope>
    <source>
        <strain evidence="2">cv. AL8/78</strain>
    </source>
</reference>
<feature type="compositionally biased region" description="Basic residues" evidence="1">
    <location>
        <begin position="66"/>
        <end position="76"/>
    </location>
</feature>
<reference evidence="2" key="4">
    <citation type="submission" date="2019-03" db="UniProtKB">
        <authorList>
            <consortium name="EnsemblPlants"/>
        </authorList>
    </citation>
    <scope>IDENTIFICATION</scope>
</reference>
<feature type="compositionally biased region" description="Basic and acidic residues" evidence="1">
    <location>
        <begin position="151"/>
        <end position="160"/>
    </location>
</feature>
<evidence type="ECO:0000256" key="1">
    <source>
        <dbReference type="SAM" id="MobiDB-lite"/>
    </source>
</evidence>
<accession>A0A453GN61</accession>
<feature type="compositionally biased region" description="Gly residues" evidence="1">
    <location>
        <begin position="161"/>
        <end position="172"/>
    </location>
</feature>
<reference evidence="3" key="1">
    <citation type="journal article" date="2014" name="Science">
        <title>Ancient hybridizations among the ancestral genomes of bread wheat.</title>
        <authorList>
            <consortium name="International Wheat Genome Sequencing Consortium,"/>
            <person name="Marcussen T."/>
            <person name="Sandve S.R."/>
            <person name="Heier L."/>
            <person name="Spannagl M."/>
            <person name="Pfeifer M."/>
            <person name="Jakobsen K.S."/>
            <person name="Wulff B.B."/>
            <person name="Steuernagel B."/>
            <person name="Mayer K.F."/>
            <person name="Olsen O.A."/>
        </authorList>
    </citation>
    <scope>NUCLEOTIDE SEQUENCE [LARGE SCALE GENOMIC DNA]</scope>
    <source>
        <strain evidence="3">cv. AL8/78</strain>
    </source>
</reference>